<evidence type="ECO:0000256" key="9">
    <source>
        <dbReference type="ARBA" id="ARBA00022679"/>
    </source>
</evidence>
<dbReference type="EC" id="2.4.2.7" evidence="6 11"/>
<proteinExistence type="inferred from homology"/>
<dbReference type="NCBIfam" id="TIGR01090">
    <property type="entry name" value="apt"/>
    <property type="match status" value="1"/>
</dbReference>
<keyword evidence="9 11" id="KW-0808">Transferase</keyword>
<evidence type="ECO:0000256" key="1">
    <source>
        <dbReference type="ARBA" id="ARBA00000868"/>
    </source>
</evidence>
<protein>
    <recommendedName>
        <fullName evidence="6 11">Adenine phosphoribosyltransferase</fullName>
        <shortName evidence="11">APRT</shortName>
        <ecNumber evidence="6 11">2.4.2.7</ecNumber>
    </recommendedName>
</protein>
<organism evidence="13 14">
    <name type="scientific">Paratractidigestivibacter faecalis</name>
    <dbReference type="NCBI Taxonomy" id="2292441"/>
    <lineage>
        <taxon>Bacteria</taxon>
        <taxon>Bacillati</taxon>
        <taxon>Actinomycetota</taxon>
        <taxon>Coriobacteriia</taxon>
        <taxon>Coriobacteriales</taxon>
        <taxon>Atopobiaceae</taxon>
        <taxon>Paratractidigestivibacter</taxon>
    </lineage>
</organism>
<dbReference type="HAMAP" id="MF_00004">
    <property type="entry name" value="Aden_phosphoribosyltr"/>
    <property type="match status" value="1"/>
</dbReference>
<dbReference type="SUPFAM" id="SSF53271">
    <property type="entry name" value="PRTase-like"/>
    <property type="match status" value="1"/>
</dbReference>
<evidence type="ECO:0000256" key="6">
    <source>
        <dbReference type="ARBA" id="ARBA00011893"/>
    </source>
</evidence>
<dbReference type="InterPro" id="IPR029057">
    <property type="entry name" value="PRTase-like"/>
</dbReference>
<dbReference type="PANTHER" id="PTHR32315:SF3">
    <property type="entry name" value="ADENINE PHOSPHORIBOSYLTRANSFERASE"/>
    <property type="match status" value="1"/>
</dbReference>
<dbReference type="Gene3D" id="3.40.50.2020">
    <property type="match status" value="1"/>
</dbReference>
<reference evidence="13 14" key="1">
    <citation type="submission" date="2024-04" db="EMBL/GenBank/DDBJ databases">
        <title>Human intestinal bacterial collection.</title>
        <authorList>
            <person name="Pauvert C."/>
            <person name="Hitch T.C.A."/>
            <person name="Clavel T."/>
        </authorList>
    </citation>
    <scope>NUCLEOTIDE SEQUENCE [LARGE SCALE GENOMIC DNA]</scope>
    <source>
        <strain evidence="13 14">CLA-AA-H197</strain>
    </source>
</reference>
<dbReference type="CDD" id="cd06223">
    <property type="entry name" value="PRTases_typeI"/>
    <property type="match status" value="1"/>
</dbReference>
<evidence type="ECO:0000256" key="5">
    <source>
        <dbReference type="ARBA" id="ARBA00008391"/>
    </source>
</evidence>
<comment type="subunit">
    <text evidence="11">Homodimer.</text>
</comment>
<comment type="subcellular location">
    <subcellularLocation>
        <location evidence="3 11">Cytoplasm</location>
    </subcellularLocation>
</comment>
<evidence type="ECO:0000256" key="7">
    <source>
        <dbReference type="ARBA" id="ARBA00022490"/>
    </source>
</evidence>
<gene>
    <name evidence="11" type="primary">apt</name>
    <name evidence="13" type="ORF">AAAT05_08665</name>
</gene>
<sequence>MSGYDYESKVVSIPDYPEPGVIFKDITPLFSDAEAFQALVKDIADHFRDAGITKVVGAEARGFMLGAPVALELGAGFVPARKPGKLPRETFSETYSLEYGTDELEMHVDALAPDDRVLVVDDLVATSGTSLATARLVERSGATVAGFGFILELAFLKPREALAEKYPSVDFYSLVQVA</sequence>
<comment type="caution">
    <text evidence="13">The sequence shown here is derived from an EMBL/GenBank/DDBJ whole genome shotgun (WGS) entry which is preliminary data.</text>
</comment>
<evidence type="ECO:0000256" key="11">
    <source>
        <dbReference type="HAMAP-Rule" id="MF_00004"/>
    </source>
</evidence>
<keyword evidence="8 11" id="KW-0328">Glycosyltransferase</keyword>
<dbReference type="InterPro" id="IPR000836">
    <property type="entry name" value="PRTase_dom"/>
</dbReference>
<dbReference type="EMBL" id="JBBNGS010000019">
    <property type="protein sequence ID" value="MEQ2638408.1"/>
    <property type="molecule type" value="Genomic_DNA"/>
</dbReference>
<dbReference type="InterPro" id="IPR005764">
    <property type="entry name" value="Ade_phspho_trans"/>
</dbReference>
<keyword evidence="10 11" id="KW-0660">Purine salvage</keyword>
<dbReference type="GO" id="GO:0003999">
    <property type="term" value="F:adenine phosphoribosyltransferase activity"/>
    <property type="evidence" value="ECO:0007669"/>
    <property type="project" value="UniProtKB-EC"/>
</dbReference>
<dbReference type="PANTHER" id="PTHR32315">
    <property type="entry name" value="ADENINE PHOSPHORIBOSYLTRANSFERASE"/>
    <property type="match status" value="1"/>
</dbReference>
<evidence type="ECO:0000256" key="4">
    <source>
        <dbReference type="ARBA" id="ARBA00004659"/>
    </source>
</evidence>
<dbReference type="NCBIfam" id="NF002636">
    <property type="entry name" value="PRK02304.1-5"/>
    <property type="match status" value="1"/>
</dbReference>
<keyword evidence="7 11" id="KW-0963">Cytoplasm</keyword>
<comment type="catalytic activity">
    <reaction evidence="1 11">
        <text>AMP + diphosphate = 5-phospho-alpha-D-ribose 1-diphosphate + adenine</text>
        <dbReference type="Rhea" id="RHEA:16609"/>
        <dbReference type="ChEBI" id="CHEBI:16708"/>
        <dbReference type="ChEBI" id="CHEBI:33019"/>
        <dbReference type="ChEBI" id="CHEBI:58017"/>
        <dbReference type="ChEBI" id="CHEBI:456215"/>
        <dbReference type="EC" id="2.4.2.7"/>
    </reaction>
</comment>
<dbReference type="RefSeq" id="WP_117204799.1">
    <property type="nucleotide sequence ID" value="NZ_JBBNGS010000019.1"/>
</dbReference>
<evidence type="ECO:0000313" key="13">
    <source>
        <dbReference type="EMBL" id="MEQ2638408.1"/>
    </source>
</evidence>
<dbReference type="Pfam" id="PF00156">
    <property type="entry name" value="Pribosyltran"/>
    <property type="match status" value="1"/>
</dbReference>
<dbReference type="Proteomes" id="UP001478817">
    <property type="component" value="Unassembled WGS sequence"/>
</dbReference>
<evidence type="ECO:0000256" key="10">
    <source>
        <dbReference type="ARBA" id="ARBA00022726"/>
    </source>
</evidence>
<evidence type="ECO:0000313" key="14">
    <source>
        <dbReference type="Proteomes" id="UP001478817"/>
    </source>
</evidence>
<comment type="function">
    <text evidence="2 11">Catalyzes a salvage reaction resulting in the formation of AMP, that is energically less costly than de novo synthesis.</text>
</comment>
<name>A0ABV1IHP2_9ACTN</name>
<dbReference type="GeneID" id="98643446"/>
<comment type="similarity">
    <text evidence="5 11">Belongs to the purine/pyrimidine phosphoribosyltransferase family.</text>
</comment>
<evidence type="ECO:0000256" key="3">
    <source>
        <dbReference type="ARBA" id="ARBA00004496"/>
    </source>
</evidence>
<evidence type="ECO:0000256" key="8">
    <source>
        <dbReference type="ARBA" id="ARBA00022676"/>
    </source>
</evidence>
<evidence type="ECO:0000256" key="2">
    <source>
        <dbReference type="ARBA" id="ARBA00003968"/>
    </source>
</evidence>
<evidence type="ECO:0000259" key="12">
    <source>
        <dbReference type="Pfam" id="PF00156"/>
    </source>
</evidence>
<feature type="domain" description="Phosphoribosyltransferase" evidence="12">
    <location>
        <begin position="39"/>
        <end position="150"/>
    </location>
</feature>
<keyword evidence="14" id="KW-1185">Reference proteome</keyword>
<accession>A0ABV1IHP2</accession>
<dbReference type="InterPro" id="IPR050054">
    <property type="entry name" value="UPRTase/APRTase"/>
</dbReference>
<dbReference type="NCBIfam" id="NF002634">
    <property type="entry name" value="PRK02304.1-3"/>
    <property type="match status" value="1"/>
</dbReference>
<comment type="pathway">
    <text evidence="4 11">Purine metabolism; AMP biosynthesis via salvage pathway; AMP from adenine: step 1/1.</text>
</comment>